<evidence type="ECO:0000256" key="4">
    <source>
        <dbReference type="ARBA" id="ARBA00023163"/>
    </source>
</evidence>
<dbReference type="Pfam" id="PF03466">
    <property type="entry name" value="LysR_substrate"/>
    <property type="match status" value="1"/>
</dbReference>
<keyword evidence="4" id="KW-0804">Transcription</keyword>
<dbReference type="PANTHER" id="PTHR30126:SF97">
    <property type="entry name" value="HTH-TYPE TRANSCRIPTIONAL REGULATOR ABGR"/>
    <property type="match status" value="1"/>
</dbReference>
<sequence length="310" mass="34784">MFSGGGSGTISDNDPMFDLHRLRLLRELSQRGTLAAVAQALNYSPSSVSQQLSLLETEVGVPLLEPVGRRVRLTPQAEILVRHTEEVLARLEQAESEVAASLHEITGTLRVATFQTAALALIPETLARMRDEHPSLRIEFQVLDPAEALSGLNARDFDLVFLEEWPDQPEPRFAGLEYRELYRDPIRLAVPRGLSMAEIGSQPWIMEPAGYPQRTYNVNWCRRNGYEPDVRFSSTDVLVKLRFVERGLAVSLLPDLVWYEREVTVDLHELPVSQSRLLFTAARAGRGQHPAVQAFREALALSVALLQPQR</sequence>
<keyword evidence="3 6" id="KW-0238">DNA-binding</keyword>
<dbReference type="Gene3D" id="3.40.190.290">
    <property type="match status" value="1"/>
</dbReference>
<dbReference type="Pfam" id="PF00126">
    <property type="entry name" value="HTH_1"/>
    <property type="match status" value="1"/>
</dbReference>
<evidence type="ECO:0000313" key="7">
    <source>
        <dbReference type="Proteomes" id="UP000248714"/>
    </source>
</evidence>
<reference evidence="6 7" key="1">
    <citation type="submission" date="2018-06" db="EMBL/GenBank/DDBJ databases">
        <title>Genomic Encyclopedia of Type Strains, Phase IV (KMG-IV): sequencing the most valuable type-strain genomes for metagenomic binning, comparative biology and taxonomic classification.</title>
        <authorList>
            <person name="Goeker M."/>
        </authorList>
    </citation>
    <scope>NUCLEOTIDE SEQUENCE [LARGE SCALE GENOMIC DNA]</scope>
    <source>
        <strain evidence="6 7">DSM 45479</strain>
    </source>
</reference>
<dbReference type="InterPro" id="IPR000847">
    <property type="entry name" value="LysR_HTH_N"/>
</dbReference>
<organism evidence="6 7">
    <name type="scientific">Lentzea atacamensis</name>
    <dbReference type="NCBI Taxonomy" id="531938"/>
    <lineage>
        <taxon>Bacteria</taxon>
        <taxon>Bacillati</taxon>
        <taxon>Actinomycetota</taxon>
        <taxon>Actinomycetes</taxon>
        <taxon>Pseudonocardiales</taxon>
        <taxon>Pseudonocardiaceae</taxon>
        <taxon>Lentzea</taxon>
    </lineage>
</organism>
<keyword evidence="7" id="KW-1185">Reference proteome</keyword>
<dbReference type="InterPro" id="IPR036390">
    <property type="entry name" value="WH_DNA-bd_sf"/>
</dbReference>
<comment type="caution">
    <text evidence="6">The sequence shown here is derived from an EMBL/GenBank/DDBJ whole genome shotgun (WGS) entry which is preliminary data.</text>
</comment>
<protein>
    <submittedName>
        <fullName evidence="6">DNA-binding transcriptional LysR family regulator</fullName>
    </submittedName>
</protein>
<feature type="domain" description="HTH lysR-type" evidence="5">
    <location>
        <begin position="17"/>
        <end position="74"/>
    </location>
</feature>
<dbReference type="Proteomes" id="UP000248714">
    <property type="component" value="Unassembled WGS sequence"/>
</dbReference>
<dbReference type="SUPFAM" id="SSF46785">
    <property type="entry name" value="Winged helix' DNA-binding domain"/>
    <property type="match status" value="1"/>
</dbReference>
<evidence type="ECO:0000256" key="3">
    <source>
        <dbReference type="ARBA" id="ARBA00023125"/>
    </source>
</evidence>
<evidence type="ECO:0000256" key="2">
    <source>
        <dbReference type="ARBA" id="ARBA00023015"/>
    </source>
</evidence>
<proteinExistence type="inferred from homology"/>
<dbReference type="InterPro" id="IPR036388">
    <property type="entry name" value="WH-like_DNA-bd_sf"/>
</dbReference>
<accession>A0ABX9EAP1</accession>
<evidence type="ECO:0000313" key="6">
    <source>
        <dbReference type="EMBL" id="RAS66153.1"/>
    </source>
</evidence>
<name>A0ABX9EAP1_9PSEU</name>
<dbReference type="InterPro" id="IPR005119">
    <property type="entry name" value="LysR_subst-bd"/>
</dbReference>
<evidence type="ECO:0000256" key="1">
    <source>
        <dbReference type="ARBA" id="ARBA00009437"/>
    </source>
</evidence>
<comment type="similarity">
    <text evidence="1">Belongs to the LysR transcriptional regulatory family.</text>
</comment>
<dbReference type="PANTHER" id="PTHR30126">
    <property type="entry name" value="HTH-TYPE TRANSCRIPTIONAL REGULATOR"/>
    <property type="match status" value="1"/>
</dbReference>
<dbReference type="EMBL" id="QLTT01000004">
    <property type="protein sequence ID" value="RAS66153.1"/>
    <property type="molecule type" value="Genomic_DNA"/>
</dbReference>
<dbReference type="Gene3D" id="1.10.10.10">
    <property type="entry name" value="Winged helix-like DNA-binding domain superfamily/Winged helix DNA-binding domain"/>
    <property type="match status" value="1"/>
</dbReference>
<keyword evidence="2" id="KW-0805">Transcription regulation</keyword>
<gene>
    <name evidence="6" type="ORF">C8D87_104704</name>
</gene>
<evidence type="ECO:0000259" key="5">
    <source>
        <dbReference type="PROSITE" id="PS50931"/>
    </source>
</evidence>
<dbReference type="GO" id="GO:0003677">
    <property type="term" value="F:DNA binding"/>
    <property type="evidence" value="ECO:0007669"/>
    <property type="project" value="UniProtKB-KW"/>
</dbReference>
<dbReference type="SUPFAM" id="SSF53850">
    <property type="entry name" value="Periplasmic binding protein-like II"/>
    <property type="match status" value="1"/>
</dbReference>
<dbReference type="PROSITE" id="PS50931">
    <property type="entry name" value="HTH_LYSR"/>
    <property type="match status" value="1"/>
</dbReference>